<dbReference type="RefSeq" id="WP_169524719.1">
    <property type="nucleotide sequence ID" value="NZ_JAAMPT010000208.1"/>
</dbReference>
<dbReference type="Proteomes" id="UP000767947">
    <property type="component" value="Unassembled WGS sequence"/>
</dbReference>
<evidence type="ECO:0000313" key="2">
    <source>
        <dbReference type="Proteomes" id="UP000767947"/>
    </source>
</evidence>
<comment type="caution">
    <text evidence="1">The sequence shown here is derived from an EMBL/GenBank/DDBJ whole genome shotgun (WGS) entry which is preliminary data.</text>
</comment>
<name>A0ABX1QYN0_9FLAO</name>
<proteinExistence type="predicted"/>
<accession>A0ABX1QYN0</accession>
<gene>
    <name evidence="1" type="ORF">G6042_12250</name>
</gene>
<sequence length="1453" mass="147099">MMLLFASVNVKAQTQLIPTSDGAFETGNTFAANGWTVANDGNGAVKWVVGTAVNSGAITGNAAYVSLDGGETNSYVGISGARTVFFYRDIAIPAGQTNIALTFNWKSVGTSGASWQVFAAPTSYTPVGLDVQNSVPATIAGATSVAYGSINAVTQKAFGFIPPSFAGTTVRLIFIWSNGNGGGTNPPAAIDNISLVSRAGGSEIASVQTGNYTDAATWDAGYVPSSADDVVINGGHTVTIDNRNLGANNMYIAGASAVVDFGVVSDEFTVNNDLLISGSGARFNVYNGTTGKSLKVGHNIDIVSSGRLDISVGSTGVGAGNLTLFGSELQTISSDGTGIIGGTVASTTTTNTVGIINQLTVTNTSTAIPNIDWQLNDVRIKNALRLNTGKIALGSNKLYIGNFASMSSSNFICSLGGGFIGGQISRWYTTSAMPSSGTIDPGIDYNPNSTVLFPFLSDSGKNRWAFLITSAATTAGELAMSYDDATTMTTGLSVVDGSYTVTDRFDGNWTISKTGSTYATTGTYTLGLYAVDAYNALDGSSRIMKSGSFVGTHINGTTSPFAVRKNITDADLTASPFYVGIGSSFVQGATTKISIASGNWNDAATWSPNGVPACSDVVAIANGHTVTVNSVGNNAAGVTINSGGTLVNASGSLTVGCTNNNAVFSNNGVNTVSGGTLTVNGSVTHITGSTFNHTGGDIIVDSNNAGDAATSVGQGGSSFKINTSNVSLTGGKITIVDPLVNNTIATTATSGNDFVLTTNPGNFDQGVNTFAAGTTSLSVGGAFTNINMFGVGQHISGPGIQPGTTITAVSSLVNINLTISLPTASAETSPTLTFSSMANGQRNIVLPTTGDFSSVAIGQQISGPGIPSGTTVVSAGGNIFGVGGITLSQPVSGLATSPIDTAQNVTLSAVSSGSNVVILSAANPAIIVGQAVAGTGVQPGTTVTAINGTKLDMSLPLTGVVAPPLSLTFYDGNLNSYSFAYNSSVNNAAGLNHTIQFGDGISTDKGAVTINGYYCNLAQGGGTLSLGNLTIDALDGNNRFFNAVNGLFIQNNTTVTAGSVFKKTNTTNGICFGGNVENNGSIFVGSNVVYLASGYNTTTFSAVPTSLSQTISGTGSFYNNLNPALATGSISSLTVNNTNPAGVTIAIPNFRIASGITMTAGIIHTSAVTPLYHGVLDLSIGSSITGNFGPTCFIDGPYVKAFATNATSAISFLLPVGKTTYTPISMGISGGGIFTIEAFDSNSGTESANISELSATRWKVTRDGTAGSFIDYRIGLGDTSITASNFVVQATTDEGMYDDVLGDSVFTASTTTTLNTVTMASPLLADSFTGNFAYAKAANCSTVNPGNTIADTTITQIVTTQNSSATGIISGSANVTLQAVNTAIVVGLTVTGTGIPTGTTVSAISGTALTLSQSATVSSSSQTTLTFSNVLTPTTSDCEKTSTILVPNIVKYL</sequence>
<keyword evidence="2" id="KW-1185">Reference proteome</keyword>
<protein>
    <submittedName>
        <fullName evidence="1">Uncharacterized protein</fullName>
    </submittedName>
</protein>
<organism evidence="1 2">
    <name type="scientific">Flavobacterium solisilvae</name>
    <dbReference type="NCBI Taxonomy" id="1852019"/>
    <lineage>
        <taxon>Bacteria</taxon>
        <taxon>Pseudomonadati</taxon>
        <taxon>Bacteroidota</taxon>
        <taxon>Flavobacteriia</taxon>
        <taxon>Flavobacteriales</taxon>
        <taxon>Flavobacteriaceae</taxon>
        <taxon>Flavobacterium</taxon>
    </lineage>
</organism>
<reference evidence="1 2" key="1">
    <citation type="submission" date="2020-02" db="EMBL/GenBank/DDBJ databases">
        <title>Flavobacterium sp. genome.</title>
        <authorList>
            <person name="Jung H.S."/>
            <person name="Baek J.H."/>
            <person name="Jeon C.O."/>
        </authorList>
    </citation>
    <scope>NUCLEOTIDE SEQUENCE [LARGE SCALE GENOMIC DNA]</scope>
    <source>
        <strain evidence="1 2">SE-s27</strain>
    </source>
</reference>
<evidence type="ECO:0000313" key="1">
    <source>
        <dbReference type="EMBL" id="NMH26037.1"/>
    </source>
</evidence>
<dbReference type="EMBL" id="JAAMPT010000208">
    <property type="protein sequence ID" value="NMH26037.1"/>
    <property type="molecule type" value="Genomic_DNA"/>
</dbReference>